<gene>
    <name evidence="4" type="ORF">C8046_01005</name>
</gene>
<organism evidence="4 5">
    <name type="scientific">Serinibacter arcticus</name>
    <dbReference type="NCBI Taxonomy" id="1655435"/>
    <lineage>
        <taxon>Bacteria</taxon>
        <taxon>Bacillati</taxon>
        <taxon>Actinomycetota</taxon>
        <taxon>Actinomycetes</taxon>
        <taxon>Micrococcales</taxon>
        <taxon>Beutenbergiaceae</taxon>
        <taxon>Serinibacter</taxon>
    </lineage>
</organism>
<dbReference type="SUPFAM" id="SSF51445">
    <property type="entry name" value="(Trans)glycosidases"/>
    <property type="match status" value="1"/>
</dbReference>
<dbReference type="InterPro" id="IPR017853">
    <property type="entry name" value="GH"/>
</dbReference>
<dbReference type="InterPro" id="IPR006047">
    <property type="entry name" value="GH13_cat_dom"/>
</dbReference>
<dbReference type="EMBL" id="PYHR01000002">
    <property type="protein sequence ID" value="PWD49508.1"/>
    <property type="molecule type" value="Genomic_DNA"/>
</dbReference>
<protein>
    <submittedName>
        <fullName evidence="4">Alpha-glycosidase</fullName>
    </submittedName>
</protein>
<dbReference type="Gene3D" id="3.20.20.80">
    <property type="entry name" value="Glycosidases"/>
    <property type="match status" value="1"/>
</dbReference>
<dbReference type="SMART" id="SM00642">
    <property type="entry name" value="Aamy"/>
    <property type="match status" value="1"/>
</dbReference>
<comment type="caution">
    <text evidence="4">The sequence shown here is derived from an EMBL/GenBank/DDBJ whole genome shotgun (WGS) entry which is preliminary data.</text>
</comment>
<evidence type="ECO:0000256" key="2">
    <source>
        <dbReference type="ARBA" id="ARBA00023295"/>
    </source>
</evidence>
<evidence type="ECO:0000313" key="4">
    <source>
        <dbReference type="EMBL" id="PWD49508.1"/>
    </source>
</evidence>
<dbReference type="OrthoDB" id="9043248at2"/>
<sequence>MTGPTLRDPHHDGSVRFVAPGPHALGDDVRLTVLVPDLADGREGAERVVLRSLRDGEPHLAPAAPGERTAGSRWWTVEMRLVNPVMRYRFFLGGPDGGYRWLNAEGVHARDTSDGADFVLNAVATPPDWVVDQVAYQIFPDRFARSSPDTPRPVWADEVSWETPVIGSGPGVERQWYGGDLDGIAARLDHVVALGAGVIYLTPVFEGRSNHRYDAVTFDRVDPALGGDAALRRLIDAAHARGLRVLGDLTTNHTGREHEWFLAAQADADAPEAAFYRFREHPDDYVAWLDVPSLPKLDHAGEEIRRRLYRGPDSVVGRWLLAGLDGWRIDVANMTGRLGADDLAHEVAREIRATMHAIDPEAWLLAEHGHDAGGDLVGDGWDGTMDYQGFTRPLWVWLNGGAPGAAAAAEAAGTGPRPVEHGLDFLGLPADVPVLPATAVTATMREVHAAMPWAAQAASTLHLDSHDTPRFRTVVGGGTDGTVDRSGAGRRRHLLGLALQLTMPGVPSIFAGDEIGLTGINGEHSRTPFPWDPAAWDAPTWDAYRTWVALRADNVALRRGGLRWAHVGADSITYLREHPEQRVLVHVARADGEEVRLPLDLLGGEAPVALQGSAPRVEGADVVLPAVAGALLWQLATDTTWTSSKENA</sequence>
<keyword evidence="2" id="KW-0326">Glycosidase</keyword>
<dbReference type="CDD" id="cd02857">
    <property type="entry name" value="E_set_CDase_PDE_N"/>
    <property type="match status" value="1"/>
</dbReference>
<dbReference type="AlphaFoldDB" id="A0A2U1ZRA6"/>
<dbReference type="GO" id="GO:0005975">
    <property type="term" value="P:carbohydrate metabolic process"/>
    <property type="evidence" value="ECO:0007669"/>
    <property type="project" value="InterPro"/>
</dbReference>
<dbReference type="PANTHER" id="PTHR10357:SF210">
    <property type="entry name" value="MALTODEXTRIN GLUCOSIDASE"/>
    <property type="match status" value="1"/>
</dbReference>
<dbReference type="PANTHER" id="PTHR10357">
    <property type="entry name" value="ALPHA-AMYLASE FAMILY MEMBER"/>
    <property type="match status" value="1"/>
</dbReference>
<dbReference type="Proteomes" id="UP000245166">
    <property type="component" value="Unassembled WGS sequence"/>
</dbReference>
<feature type="domain" description="Glycosyl hydrolase family 13 catalytic" evidence="3">
    <location>
        <begin position="137"/>
        <end position="551"/>
    </location>
</feature>
<keyword evidence="5" id="KW-1185">Reference proteome</keyword>
<name>A0A2U1ZRA6_9MICO</name>
<dbReference type="GO" id="GO:0004553">
    <property type="term" value="F:hydrolase activity, hydrolyzing O-glycosyl compounds"/>
    <property type="evidence" value="ECO:0007669"/>
    <property type="project" value="InterPro"/>
</dbReference>
<dbReference type="RefSeq" id="WP_109227891.1">
    <property type="nucleotide sequence ID" value="NZ_PYHR01000002.1"/>
</dbReference>
<dbReference type="InterPro" id="IPR004185">
    <property type="entry name" value="Glyco_hydro_13_lg-like_dom"/>
</dbReference>
<evidence type="ECO:0000313" key="5">
    <source>
        <dbReference type="Proteomes" id="UP000245166"/>
    </source>
</evidence>
<accession>A0A2U1ZRA6</accession>
<evidence type="ECO:0000256" key="1">
    <source>
        <dbReference type="ARBA" id="ARBA00022801"/>
    </source>
</evidence>
<dbReference type="CDD" id="cd11338">
    <property type="entry name" value="AmyAc_CMD"/>
    <property type="match status" value="1"/>
</dbReference>
<proteinExistence type="predicted"/>
<reference evidence="4 5" key="1">
    <citation type="submission" date="2018-03" db="EMBL/GenBank/DDBJ databases">
        <title>Genome assembly of novel Miniimonas species PCH200.</title>
        <authorList>
            <person name="Thakur V."/>
            <person name="Kumar V."/>
            <person name="Singh D."/>
        </authorList>
    </citation>
    <scope>NUCLEOTIDE SEQUENCE [LARGE SCALE GENOMIC DNA]</scope>
    <source>
        <strain evidence="4 5">PCH200</strain>
    </source>
</reference>
<evidence type="ECO:0000259" key="3">
    <source>
        <dbReference type="SMART" id="SM00642"/>
    </source>
</evidence>
<dbReference type="Pfam" id="PF00128">
    <property type="entry name" value="Alpha-amylase"/>
    <property type="match status" value="2"/>
</dbReference>
<keyword evidence="1" id="KW-0378">Hydrolase</keyword>